<comment type="caution">
    <text evidence="3">The sequence shown here is derived from an EMBL/GenBank/DDBJ whole genome shotgun (WGS) entry which is preliminary data.</text>
</comment>
<keyword evidence="2" id="KW-1133">Transmembrane helix</keyword>
<dbReference type="EMBL" id="JAGTTN010000001">
    <property type="protein sequence ID" value="MCC2030891.1"/>
    <property type="molecule type" value="Genomic_DNA"/>
</dbReference>
<feature type="transmembrane region" description="Helical" evidence="2">
    <location>
        <begin position="30"/>
        <end position="52"/>
    </location>
</feature>
<dbReference type="AlphaFoldDB" id="A0A9X1LSF6"/>
<evidence type="ECO:0000256" key="2">
    <source>
        <dbReference type="SAM" id="Phobius"/>
    </source>
</evidence>
<keyword evidence="2" id="KW-0812">Transmembrane</keyword>
<keyword evidence="2" id="KW-0472">Membrane</keyword>
<accession>A0A9X1LSF6</accession>
<protein>
    <submittedName>
        <fullName evidence="3">Uncharacterized protein</fullName>
    </submittedName>
</protein>
<proteinExistence type="predicted"/>
<evidence type="ECO:0000313" key="4">
    <source>
        <dbReference type="Proteomes" id="UP001139354"/>
    </source>
</evidence>
<sequence length="191" mass="21427">MLPFADPTPVPVYLIDPAPELWTAEWWIDAGIPMLGAIGSFAVAVAAIYVTWRLARLDRNDRERNRRAAFAVAVGDYLDPRLDDAHRRRDPVFGADNRLFTSAATAGAGATAVARWIVTVEDELFDRSLVRSFVGDGPTDSERERDHSTLVWTITGRVRRWVTTGQMDYSPVDYEPDPNEIPMPMDASEYD</sequence>
<feature type="region of interest" description="Disordered" evidence="1">
    <location>
        <begin position="171"/>
        <end position="191"/>
    </location>
</feature>
<gene>
    <name evidence="3" type="ORF">KEC57_01690</name>
</gene>
<keyword evidence="4" id="KW-1185">Reference proteome</keyword>
<reference evidence="3" key="1">
    <citation type="submission" date="2021-04" db="EMBL/GenBank/DDBJ databases">
        <title>Microbacterium tenobrionis sp. nov. and Microbacterium allomyrinae sp. nov., isolated from larvae of Tenobrio molitor and Allomyrina dichotoma, respectively.</title>
        <authorList>
            <person name="Lee S.D."/>
        </authorList>
    </citation>
    <scope>NUCLEOTIDE SEQUENCE</scope>
    <source>
        <strain evidence="3">BWT-G7</strain>
    </source>
</reference>
<name>A0A9X1LSF6_9MICO</name>
<evidence type="ECO:0000313" key="3">
    <source>
        <dbReference type="EMBL" id="MCC2030891.1"/>
    </source>
</evidence>
<dbReference type="Proteomes" id="UP001139354">
    <property type="component" value="Unassembled WGS sequence"/>
</dbReference>
<evidence type="ECO:0000256" key="1">
    <source>
        <dbReference type="SAM" id="MobiDB-lite"/>
    </source>
</evidence>
<organism evidence="3 4">
    <name type="scientific">Microbacterium allomyrinae</name>
    <dbReference type="NCBI Taxonomy" id="2830666"/>
    <lineage>
        <taxon>Bacteria</taxon>
        <taxon>Bacillati</taxon>
        <taxon>Actinomycetota</taxon>
        <taxon>Actinomycetes</taxon>
        <taxon>Micrococcales</taxon>
        <taxon>Microbacteriaceae</taxon>
        <taxon>Microbacterium</taxon>
    </lineage>
</organism>